<keyword evidence="5" id="KW-0256">Endoplasmic reticulum</keyword>
<evidence type="ECO:0000256" key="11">
    <source>
        <dbReference type="ARBA" id="ARBA00023136"/>
    </source>
</evidence>
<evidence type="ECO:0000256" key="12">
    <source>
        <dbReference type="SAM" id="Phobius"/>
    </source>
</evidence>
<feature type="transmembrane region" description="Helical" evidence="12">
    <location>
        <begin position="12"/>
        <end position="34"/>
    </location>
</feature>
<dbReference type="PANTHER" id="PTHR10556:SF57">
    <property type="entry name" value="3-OXO-5-ALPHA-STEROID 4-DEHYDROGENASE 1"/>
    <property type="match status" value="1"/>
</dbReference>
<keyword evidence="11 12" id="KW-0472">Membrane</keyword>
<dbReference type="GO" id="GO:0003865">
    <property type="term" value="F:3-oxo-5-alpha-steroid 4-dehydrogenase activity"/>
    <property type="evidence" value="ECO:0007669"/>
    <property type="project" value="TreeGrafter"/>
</dbReference>
<dbReference type="RefSeq" id="WP_169665221.1">
    <property type="nucleotide sequence ID" value="NZ_CP076132.1"/>
</dbReference>
<dbReference type="AlphaFoldDB" id="A0AAX1N4D7"/>
<reference evidence="14 15" key="1">
    <citation type="submission" date="2021-05" db="EMBL/GenBank/DDBJ databases">
        <title>Comparative genomic studies on the polysaccharide-degrading batcterial strains of the Flammeovirga genus.</title>
        <authorList>
            <person name="Zewei F."/>
            <person name="Zheng Z."/>
            <person name="Yu L."/>
            <person name="Ruyue G."/>
            <person name="Yanhong M."/>
            <person name="Yuanyuan C."/>
            <person name="Jingyan G."/>
            <person name="Wenjun H."/>
        </authorList>
    </citation>
    <scope>NUCLEOTIDE SEQUENCE [LARGE SCALE GENOMIC DNA]</scope>
    <source>
        <strain evidence="14 15">NBRC:100898</strain>
    </source>
</reference>
<dbReference type="InterPro" id="IPR039357">
    <property type="entry name" value="SRD5A/TECR"/>
</dbReference>
<keyword evidence="15" id="KW-1185">Reference proteome</keyword>
<dbReference type="GO" id="GO:0030154">
    <property type="term" value="P:cell differentiation"/>
    <property type="evidence" value="ECO:0007669"/>
    <property type="project" value="UniProtKB-KW"/>
</dbReference>
<proteinExistence type="predicted"/>
<evidence type="ECO:0000259" key="13">
    <source>
        <dbReference type="Pfam" id="PF02544"/>
    </source>
</evidence>
<dbReference type="Proteomes" id="UP000678679">
    <property type="component" value="Chromosome 1"/>
</dbReference>
<dbReference type="PANTHER" id="PTHR10556">
    <property type="entry name" value="3-OXO-5-ALPHA-STEROID 4-DEHYDROGENASE"/>
    <property type="match status" value="1"/>
</dbReference>
<keyword evidence="6" id="KW-0492">Microsome</keyword>
<feature type="domain" description="3-oxo-5-alpha-steroid 4-dehydrogenase C-terminal" evidence="13">
    <location>
        <begin position="114"/>
        <end position="260"/>
    </location>
</feature>
<protein>
    <submittedName>
        <fullName evidence="14">DUF1295 domain-containing protein</fullName>
    </submittedName>
</protein>
<evidence type="ECO:0000256" key="8">
    <source>
        <dbReference type="ARBA" id="ARBA00022989"/>
    </source>
</evidence>
<keyword evidence="9" id="KW-0560">Oxidoreductase</keyword>
<evidence type="ECO:0000313" key="14">
    <source>
        <dbReference type="EMBL" id="QWG00907.1"/>
    </source>
</evidence>
<feature type="transmembrane region" description="Helical" evidence="12">
    <location>
        <begin position="119"/>
        <end position="138"/>
    </location>
</feature>
<dbReference type="PROSITE" id="PS50244">
    <property type="entry name" value="S5A_REDUCTASE"/>
    <property type="match status" value="1"/>
</dbReference>
<evidence type="ECO:0000256" key="10">
    <source>
        <dbReference type="ARBA" id="ARBA00023098"/>
    </source>
</evidence>
<feature type="transmembrane region" description="Helical" evidence="12">
    <location>
        <begin position="82"/>
        <end position="99"/>
    </location>
</feature>
<dbReference type="Pfam" id="PF02544">
    <property type="entry name" value="Steroid_dh"/>
    <property type="match status" value="1"/>
</dbReference>
<name>A0AAX1N4D7_9BACT</name>
<keyword evidence="3 12" id="KW-0812">Transmembrane</keyword>
<dbReference type="FunFam" id="1.20.120.1630:FF:000014">
    <property type="entry name" value="Steroid 5-alpha reductase, putative"/>
    <property type="match status" value="1"/>
</dbReference>
<evidence type="ECO:0000256" key="2">
    <source>
        <dbReference type="ARBA" id="ARBA00004524"/>
    </source>
</evidence>
<evidence type="ECO:0000313" key="15">
    <source>
        <dbReference type="Proteomes" id="UP000678679"/>
    </source>
</evidence>
<evidence type="ECO:0000256" key="5">
    <source>
        <dbReference type="ARBA" id="ARBA00022824"/>
    </source>
</evidence>
<keyword evidence="10" id="KW-0443">Lipid metabolism</keyword>
<evidence type="ECO:0000256" key="7">
    <source>
        <dbReference type="ARBA" id="ARBA00022857"/>
    </source>
</evidence>
<keyword evidence="7" id="KW-0521">NADP</keyword>
<evidence type="ECO:0000256" key="1">
    <source>
        <dbReference type="ARBA" id="ARBA00004477"/>
    </source>
</evidence>
<dbReference type="Gene3D" id="1.20.120.1630">
    <property type="match status" value="1"/>
</dbReference>
<evidence type="ECO:0000256" key="4">
    <source>
        <dbReference type="ARBA" id="ARBA00022782"/>
    </source>
</evidence>
<feature type="transmembrane region" description="Helical" evidence="12">
    <location>
        <begin position="150"/>
        <end position="167"/>
    </location>
</feature>
<sequence length="260" mass="30673">MIFLNTLSSFDTFFFISYGWIILGIITFLCLFFGRVTAPFGRHTRSDWGPLISNSWGWFIMEIISPVFLWIGFLWGSNHTPIFNSWSYIAMFLWSIHYYNRACVFPFRMQNNKKKMPVIIMSSAVFFNIINGSLNGIFLSFHETNVMTDWWIWVGVVLFILGMYINIKSDNILLSLRKPGESHYVIPKGFLFDKVASPNLFGEIIEWTGFFLIVPNYASLSFLIWTLANLLPRARDHYEWYIKKFDDFPKDRKVVFPFIY</sequence>
<evidence type="ECO:0000256" key="3">
    <source>
        <dbReference type="ARBA" id="ARBA00022692"/>
    </source>
</evidence>
<keyword evidence="4" id="KW-0221">Differentiation</keyword>
<feature type="transmembrane region" description="Helical" evidence="12">
    <location>
        <begin position="55"/>
        <end position="76"/>
    </location>
</feature>
<evidence type="ECO:0000256" key="6">
    <source>
        <dbReference type="ARBA" id="ARBA00022848"/>
    </source>
</evidence>
<dbReference type="KEGG" id="fya:KMW28_14730"/>
<dbReference type="EMBL" id="CP076132">
    <property type="protein sequence ID" value="QWG00907.1"/>
    <property type="molecule type" value="Genomic_DNA"/>
</dbReference>
<evidence type="ECO:0000256" key="9">
    <source>
        <dbReference type="ARBA" id="ARBA00023002"/>
    </source>
</evidence>
<keyword evidence="8 12" id="KW-1133">Transmembrane helix</keyword>
<comment type="subcellular location">
    <subcellularLocation>
        <location evidence="1">Endoplasmic reticulum membrane</location>
        <topology evidence="1">Multi-pass membrane protein</topology>
    </subcellularLocation>
    <subcellularLocation>
        <location evidence="2">Microsome membrane</location>
    </subcellularLocation>
</comment>
<dbReference type="GO" id="GO:0006694">
    <property type="term" value="P:steroid biosynthetic process"/>
    <property type="evidence" value="ECO:0007669"/>
    <property type="project" value="TreeGrafter"/>
</dbReference>
<organism evidence="14 15">
    <name type="scientific">Flammeovirga yaeyamensis</name>
    <dbReference type="NCBI Taxonomy" id="367791"/>
    <lineage>
        <taxon>Bacteria</taxon>
        <taxon>Pseudomonadati</taxon>
        <taxon>Bacteroidota</taxon>
        <taxon>Cytophagia</taxon>
        <taxon>Cytophagales</taxon>
        <taxon>Flammeovirgaceae</taxon>
        <taxon>Flammeovirga</taxon>
    </lineage>
</organism>
<accession>A0AAX1N4D7</accession>
<dbReference type="InterPro" id="IPR001104">
    <property type="entry name" value="3-oxo-5_a-steroid_4-DH_C"/>
</dbReference>
<gene>
    <name evidence="14" type="ORF">KMW28_14730</name>
</gene>